<keyword evidence="3 8" id="KW-1134">Transmembrane beta strand</keyword>
<evidence type="ECO:0000259" key="12">
    <source>
        <dbReference type="Pfam" id="PF07715"/>
    </source>
</evidence>
<dbReference type="InterPro" id="IPR037066">
    <property type="entry name" value="Plug_dom_sf"/>
</dbReference>
<dbReference type="InterPro" id="IPR000531">
    <property type="entry name" value="Beta-barrel_TonB"/>
</dbReference>
<dbReference type="PANTHER" id="PTHR47234:SF1">
    <property type="entry name" value="TONB-DEPENDENT RECEPTOR"/>
    <property type="match status" value="1"/>
</dbReference>
<gene>
    <name evidence="13" type="ORF">H5P27_14580</name>
</gene>
<dbReference type="Gene3D" id="2.170.130.10">
    <property type="entry name" value="TonB-dependent receptor, plug domain"/>
    <property type="match status" value="1"/>
</dbReference>
<evidence type="ECO:0000256" key="9">
    <source>
        <dbReference type="RuleBase" id="RU003357"/>
    </source>
</evidence>
<comment type="subcellular location">
    <subcellularLocation>
        <location evidence="1 8">Cell outer membrane</location>
        <topology evidence="1 8">Multi-pass membrane protein</topology>
    </subcellularLocation>
</comment>
<keyword evidence="6 8" id="KW-0472">Membrane</keyword>
<evidence type="ECO:0000256" key="4">
    <source>
        <dbReference type="ARBA" id="ARBA00022692"/>
    </source>
</evidence>
<feature type="chain" id="PRO_5030686500" evidence="10">
    <location>
        <begin position="35"/>
        <end position="881"/>
    </location>
</feature>
<dbReference type="InterPro" id="IPR039426">
    <property type="entry name" value="TonB-dep_rcpt-like"/>
</dbReference>
<feature type="signal peptide" evidence="10">
    <location>
        <begin position="1"/>
        <end position="34"/>
    </location>
</feature>
<evidence type="ECO:0000256" key="10">
    <source>
        <dbReference type="SAM" id="SignalP"/>
    </source>
</evidence>
<feature type="domain" description="TonB-dependent receptor plug" evidence="12">
    <location>
        <begin position="58"/>
        <end position="169"/>
    </location>
</feature>
<name>A0A7X1BAC9_9BACT</name>
<keyword evidence="13" id="KW-0675">Receptor</keyword>
<evidence type="ECO:0000313" key="14">
    <source>
        <dbReference type="Proteomes" id="UP000526501"/>
    </source>
</evidence>
<dbReference type="RefSeq" id="WP_185661126.1">
    <property type="nucleotide sequence ID" value="NZ_CAWPOO010000012.1"/>
</dbReference>
<dbReference type="Proteomes" id="UP000526501">
    <property type="component" value="Unassembled WGS sequence"/>
</dbReference>
<feature type="domain" description="TonB-dependent receptor-like beta-barrel" evidence="11">
    <location>
        <begin position="340"/>
        <end position="837"/>
    </location>
</feature>
<keyword evidence="4 8" id="KW-0812">Transmembrane</keyword>
<sequence length="881" mass="95672">MTQHNSSYVSPKRHVIAVGACLLLSAFPLSTSNAQDEEVFTLDAFQVTGTNIRGGEQNTGSKVINFNRVQIEELGVTTTEALLKTNPAMGNFQSLYQGNGDAGGGYVPSIHGIGEGQTLVLVNGHRLPGSGWLVTAADPSVIPASAIERVDIIADGASAIYGSDAVEGVINIILRKDYEGAESTVKYGMGDGLYNFSFNTVYGSTWKDGSLLIGYDYGKSSNLKGSDRSTFYTQDLSSLGGSDYRSTNAYPANISIDGVTYSLPGFDTDTLNKFDVAPYFDIIPEVEKHNLLLALNQQVSEKLTLSAELYYLTRDILQEVPPESTSVTVPDTNPYFIAPPNSSASSVVASYDLTNDLGYLYNTTETDVYSIAAGAALSMANDWRGTLDITHGWSEGVRFQPIVNQNAVAEAAMGTTLETALNPFGIGATTSDSVLALLPTSVNVAPETEQTTSEATLKFDGPIFETAAGQAQFAIGTTYRKEGYDSISRSGELSNPLVGVADIDRTIYSVFGEMLIPLIDESNSKPGFDSLSLSLAARYDDYDDFGDTTNPKAGITWTPFEGLDLRASYGTSFHAPRLSDIGVGVDTRLIPIPAYFLGGYYPPSAPRMPNNSIIIAGGSEGLEPEKATTYTFGFDFVPQSLPRFHFSASYYDILFEDKVDVVFAPNFYNPGDDRFYLSFPTEEEALALIDGIPLPPGAIIFEPIEYIGDVRRYNLGNIWSSGIDFEASYSWNTEHGTIETGLSGNYVLEYDVQQTDGAPITDSLDTETSPGLKLRAHLSYTYDRFGLHLFANRTDSYYHTSAQHRVGDYTTLDLHLNYEFKKGWLEQTRIGLDVSNLLDEEPPFVNQSQINNGDGSGVFGFDRLNASPIGRVISLSASHPW</sequence>
<dbReference type="PANTHER" id="PTHR47234">
    <property type="match status" value="1"/>
</dbReference>
<dbReference type="GO" id="GO:0009279">
    <property type="term" value="C:cell outer membrane"/>
    <property type="evidence" value="ECO:0007669"/>
    <property type="project" value="UniProtKB-SubCell"/>
</dbReference>
<dbReference type="InterPro" id="IPR012910">
    <property type="entry name" value="Plug_dom"/>
</dbReference>
<comment type="similarity">
    <text evidence="8 9">Belongs to the TonB-dependent receptor family.</text>
</comment>
<dbReference type="EMBL" id="JACHVC010000012">
    <property type="protein sequence ID" value="MBC2607275.1"/>
    <property type="molecule type" value="Genomic_DNA"/>
</dbReference>
<evidence type="ECO:0000259" key="11">
    <source>
        <dbReference type="Pfam" id="PF00593"/>
    </source>
</evidence>
<dbReference type="Gene3D" id="2.40.170.20">
    <property type="entry name" value="TonB-dependent receptor, beta-barrel domain"/>
    <property type="match status" value="1"/>
</dbReference>
<evidence type="ECO:0000256" key="3">
    <source>
        <dbReference type="ARBA" id="ARBA00022452"/>
    </source>
</evidence>
<comment type="caution">
    <text evidence="13">The sequence shown here is derived from an EMBL/GenBank/DDBJ whole genome shotgun (WGS) entry which is preliminary data.</text>
</comment>
<reference evidence="13 14" key="1">
    <citation type="submission" date="2020-07" db="EMBL/GenBank/DDBJ databases">
        <authorList>
            <person name="Feng X."/>
        </authorList>
    </citation>
    <scope>NUCLEOTIDE SEQUENCE [LARGE SCALE GENOMIC DNA]</scope>
    <source>
        <strain evidence="13 14">JCM23202</strain>
    </source>
</reference>
<proteinExistence type="inferred from homology"/>
<evidence type="ECO:0000256" key="6">
    <source>
        <dbReference type="ARBA" id="ARBA00023136"/>
    </source>
</evidence>
<accession>A0A7X1BAC9</accession>
<keyword evidence="14" id="KW-1185">Reference proteome</keyword>
<evidence type="ECO:0000256" key="7">
    <source>
        <dbReference type="ARBA" id="ARBA00023237"/>
    </source>
</evidence>
<protein>
    <submittedName>
        <fullName evidence="13">TonB-dependent receptor</fullName>
    </submittedName>
</protein>
<keyword evidence="7 8" id="KW-0998">Cell outer membrane</keyword>
<dbReference type="InterPro" id="IPR036942">
    <property type="entry name" value="Beta-barrel_TonB_sf"/>
</dbReference>
<dbReference type="SUPFAM" id="SSF56935">
    <property type="entry name" value="Porins"/>
    <property type="match status" value="1"/>
</dbReference>
<keyword evidence="5 9" id="KW-0798">TonB box</keyword>
<organism evidence="13 14">
    <name type="scientific">Pelagicoccus albus</name>
    <dbReference type="NCBI Taxonomy" id="415222"/>
    <lineage>
        <taxon>Bacteria</taxon>
        <taxon>Pseudomonadati</taxon>
        <taxon>Verrucomicrobiota</taxon>
        <taxon>Opitutia</taxon>
        <taxon>Puniceicoccales</taxon>
        <taxon>Pelagicoccaceae</taxon>
        <taxon>Pelagicoccus</taxon>
    </lineage>
</organism>
<evidence type="ECO:0000256" key="8">
    <source>
        <dbReference type="PROSITE-ProRule" id="PRU01360"/>
    </source>
</evidence>
<evidence type="ECO:0000256" key="2">
    <source>
        <dbReference type="ARBA" id="ARBA00022448"/>
    </source>
</evidence>
<keyword evidence="2 8" id="KW-0813">Transport</keyword>
<dbReference type="Pfam" id="PF07715">
    <property type="entry name" value="Plug"/>
    <property type="match status" value="1"/>
</dbReference>
<evidence type="ECO:0000313" key="13">
    <source>
        <dbReference type="EMBL" id="MBC2607275.1"/>
    </source>
</evidence>
<keyword evidence="10" id="KW-0732">Signal</keyword>
<evidence type="ECO:0000256" key="5">
    <source>
        <dbReference type="ARBA" id="ARBA00023077"/>
    </source>
</evidence>
<evidence type="ECO:0000256" key="1">
    <source>
        <dbReference type="ARBA" id="ARBA00004571"/>
    </source>
</evidence>
<dbReference type="PROSITE" id="PS52016">
    <property type="entry name" value="TONB_DEPENDENT_REC_3"/>
    <property type="match status" value="1"/>
</dbReference>
<dbReference type="AlphaFoldDB" id="A0A7X1BAC9"/>
<dbReference type="Pfam" id="PF00593">
    <property type="entry name" value="TonB_dep_Rec_b-barrel"/>
    <property type="match status" value="1"/>
</dbReference>